<evidence type="ECO:0000313" key="1">
    <source>
        <dbReference type="EMBL" id="QDS72320.1"/>
    </source>
</evidence>
<sequence length="218" mass="24329">MPPETSTTNTVISSLLSLLPPFNPTQPTDPSLHQQTFYLNVLPFYFTPRNGYHITTTVFAAPILGKSIVHVDVHSHRSYNDPSQPEPYSHLHLRVVCAPDPFITGKADDALLDAYLCVERPDLDTRPALSPWEQPVIIISRVDVGGDICARSVEWKGNAMYIASSLQRVNLCSDGGQAHFHLRLAEWAEEGEFVVARASRGRRPKSRVQQRTEAQSTQ</sequence>
<dbReference type="EMBL" id="CP042191">
    <property type="protein sequence ID" value="QDS72320.1"/>
    <property type="molecule type" value="Genomic_DNA"/>
</dbReference>
<keyword evidence="2" id="KW-1185">Reference proteome</keyword>
<proteinExistence type="predicted"/>
<protein>
    <submittedName>
        <fullName evidence="1">Uncharacterized protein</fullName>
    </submittedName>
</protein>
<organism evidence="1 2">
    <name type="scientific">Venturia effusa</name>
    <dbReference type="NCBI Taxonomy" id="50376"/>
    <lineage>
        <taxon>Eukaryota</taxon>
        <taxon>Fungi</taxon>
        <taxon>Dikarya</taxon>
        <taxon>Ascomycota</taxon>
        <taxon>Pezizomycotina</taxon>
        <taxon>Dothideomycetes</taxon>
        <taxon>Pleosporomycetidae</taxon>
        <taxon>Venturiales</taxon>
        <taxon>Venturiaceae</taxon>
        <taxon>Venturia</taxon>
    </lineage>
</organism>
<accession>A0A517L9L3</accession>
<reference evidence="1 2" key="1">
    <citation type="submission" date="2019-07" db="EMBL/GenBank/DDBJ databases">
        <title>Finished genome of Venturia effusa.</title>
        <authorList>
            <person name="Young C.A."/>
            <person name="Cox M.P."/>
            <person name="Ganley A.R.D."/>
            <person name="David W.J."/>
        </authorList>
    </citation>
    <scope>NUCLEOTIDE SEQUENCE [LARGE SCALE GENOMIC DNA]</scope>
    <source>
        <strain evidence="2">albino</strain>
    </source>
</reference>
<gene>
    <name evidence="1" type="ORF">FKW77_007675</name>
</gene>
<dbReference type="AlphaFoldDB" id="A0A517L9L3"/>
<evidence type="ECO:0000313" key="2">
    <source>
        <dbReference type="Proteomes" id="UP000316270"/>
    </source>
</evidence>
<dbReference type="Proteomes" id="UP000316270">
    <property type="component" value="Chromosome 7"/>
</dbReference>
<name>A0A517L9L3_9PEZI</name>